<feature type="region of interest" description="Disordered" evidence="1">
    <location>
        <begin position="253"/>
        <end position="358"/>
    </location>
</feature>
<name>A0A6A6WYT3_9PLEO</name>
<dbReference type="AlphaFoldDB" id="A0A6A6WYT3"/>
<proteinExistence type="predicted"/>
<protein>
    <submittedName>
        <fullName evidence="2">Uncharacterized protein</fullName>
    </submittedName>
</protein>
<dbReference type="PANTHER" id="PTHR38790">
    <property type="entry name" value="2EXR DOMAIN-CONTAINING PROTEIN-RELATED"/>
    <property type="match status" value="1"/>
</dbReference>
<evidence type="ECO:0000313" key="3">
    <source>
        <dbReference type="Proteomes" id="UP000799757"/>
    </source>
</evidence>
<organism evidence="2 3">
    <name type="scientific">Melanomma pulvis-pyrius CBS 109.77</name>
    <dbReference type="NCBI Taxonomy" id="1314802"/>
    <lineage>
        <taxon>Eukaryota</taxon>
        <taxon>Fungi</taxon>
        <taxon>Dikarya</taxon>
        <taxon>Ascomycota</taxon>
        <taxon>Pezizomycotina</taxon>
        <taxon>Dothideomycetes</taxon>
        <taxon>Pleosporomycetidae</taxon>
        <taxon>Pleosporales</taxon>
        <taxon>Melanommataceae</taxon>
        <taxon>Melanomma</taxon>
    </lineage>
</organism>
<reference evidence="2" key="1">
    <citation type="journal article" date="2020" name="Stud. Mycol.">
        <title>101 Dothideomycetes genomes: a test case for predicting lifestyles and emergence of pathogens.</title>
        <authorList>
            <person name="Haridas S."/>
            <person name="Albert R."/>
            <person name="Binder M."/>
            <person name="Bloem J."/>
            <person name="Labutti K."/>
            <person name="Salamov A."/>
            <person name="Andreopoulos B."/>
            <person name="Baker S."/>
            <person name="Barry K."/>
            <person name="Bills G."/>
            <person name="Bluhm B."/>
            <person name="Cannon C."/>
            <person name="Castanera R."/>
            <person name="Culley D."/>
            <person name="Daum C."/>
            <person name="Ezra D."/>
            <person name="Gonzalez J."/>
            <person name="Henrissat B."/>
            <person name="Kuo A."/>
            <person name="Liang C."/>
            <person name="Lipzen A."/>
            <person name="Lutzoni F."/>
            <person name="Magnuson J."/>
            <person name="Mondo S."/>
            <person name="Nolan M."/>
            <person name="Ohm R."/>
            <person name="Pangilinan J."/>
            <person name="Park H.-J."/>
            <person name="Ramirez L."/>
            <person name="Alfaro M."/>
            <person name="Sun H."/>
            <person name="Tritt A."/>
            <person name="Yoshinaga Y."/>
            <person name="Zwiers L.-H."/>
            <person name="Turgeon B."/>
            <person name="Goodwin S."/>
            <person name="Spatafora J."/>
            <person name="Crous P."/>
            <person name="Grigoriev I."/>
        </authorList>
    </citation>
    <scope>NUCLEOTIDE SEQUENCE</scope>
    <source>
        <strain evidence="2">CBS 109.77</strain>
    </source>
</reference>
<dbReference type="Proteomes" id="UP000799757">
    <property type="component" value="Unassembled WGS sequence"/>
</dbReference>
<feature type="compositionally biased region" description="Polar residues" evidence="1">
    <location>
        <begin position="1"/>
        <end position="15"/>
    </location>
</feature>
<evidence type="ECO:0000256" key="1">
    <source>
        <dbReference type="SAM" id="MobiDB-lite"/>
    </source>
</evidence>
<feature type="region of interest" description="Disordered" evidence="1">
    <location>
        <begin position="1"/>
        <end position="41"/>
    </location>
</feature>
<feature type="compositionally biased region" description="Basic residues" evidence="1">
    <location>
        <begin position="253"/>
        <end position="265"/>
    </location>
</feature>
<accession>A0A6A6WYT3</accession>
<evidence type="ECO:0000313" key="2">
    <source>
        <dbReference type="EMBL" id="KAF2789252.1"/>
    </source>
</evidence>
<gene>
    <name evidence="2" type="ORF">K505DRAFT_341424</name>
</gene>
<keyword evidence="3" id="KW-1185">Reference proteome</keyword>
<dbReference type="OrthoDB" id="5413827at2759"/>
<dbReference type="PANTHER" id="PTHR38790:SF4">
    <property type="entry name" value="2EXR DOMAIN-CONTAINING PROTEIN"/>
    <property type="match status" value="1"/>
</dbReference>
<feature type="compositionally biased region" description="Polar residues" evidence="1">
    <location>
        <begin position="290"/>
        <end position="301"/>
    </location>
</feature>
<sequence length="358" mass="40778">MALKNKTSLSNSPATPKTRKKLPKSPEKVSPEDEDITQPSLRMSDDVVGLMRTSKQMVEISKRNALESPLLRLPGRIRFNIWELVTSNLDIEVSLRRRWVARNTYDKLRRALLLDQKTRNAISSATLSALRLPEVCLQIYADTSILAFSLNTFVEGWNSTKSNRRVLKEVWRTSILPLQRKAIKTVEPFANLTYAFYSGWYRAPMSRPLLGLRRGHFDWKKIMYQQGTVVYPGWERHTRKGMQVRVKRMARDALKKRREKKKRKLAEKDIIAETDMEVEGGQDREGETVPNENMETIQGQEMDTVKGLDTDMAQTTDHEANPAPEAAGPYPKLDGGGSENTTSPSKEEQTSRSGGELE</sequence>
<dbReference type="EMBL" id="MU002151">
    <property type="protein sequence ID" value="KAF2789252.1"/>
    <property type="molecule type" value="Genomic_DNA"/>
</dbReference>